<dbReference type="PANTHER" id="PTHR30346">
    <property type="entry name" value="TRANSCRIPTIONAL DUAL REGULATOR HCAR-RELATED"/>
    <property type="match status" value="1"/>
</dbReference>
<gene>
    <name evidence="6" type="ordered locus">FRAAL2899</name>
</gene>
<dbReference type="AlphaFoldDB" id="Q0RLR1"/>
<comment type="similarity">
    <text evidence="1">Belongs to the LysR transcriptional regulatory family.</text>
</comment>
<evidence type="ECO:0000313" key="7">
    <source>
        <dbReference type="Proteomes" id="UP000000657"/>
    </source>
</evidence>
<dbReference type="FunFam" id="1.10.10.10:FF:000001">
    <property type="entry name" value="LysR family transcriptional regulator"/>
    <property type="match status" value="1"/>
</dbReference>
<organism evidence="6 7">
    <name type="scientific">Frankia alni (strain DSM 45986 / CECT 9034 / ACN14a)</name>
    <dbReference type="NCBI Taxonomy" id="326424"/>
    <lineage>
        <taxon>Bacteria</taxon>
        <taxon>Bacillati</taxon>
        <taxon>Actinomycetota</taxon>
        <taxon>Actinomycetes</taxon>
        <taxon>Frankiales</taxon>
        <taxon>Frankiaceae</taxon>
        <taxon>Frankia</taxon>
    </lineage>
</organism>
<dbReference type="InterPro" id="IPR000847">
    <property type="entry name" value="LysR_HTH_N"/>
</dbReference>
<evidence type="ECO:0000313" key="6">
    <source>
        <dbReference type="EMBL" id="CAJ61543.1"/>
    </source>
</evidence>
<evidence type="ECO:0000256" key="3">
    <source>
        <dbReference type="ARBA" id="ARBA00023125"/>
    </source>
</evidence>
<dbReference type="OrthoDB" id="3181812at2"/>
<dbReference type="Gene3D" id="1.10.10.10">
    <property type="entry name" value="Winged helix-like DNA-binding domain superfamily/Winged helix DNA-binding domain"/>
    <property type="match status" value="1"/>
</dbReference>
<dbReference type="Proteomes" id="UP000000657">
    <property type="component" value="Chromosome"/>
</dbReference>
<dbReference type="EMBL" id="CT573213">
    <property type="protein sequence ID" value="CAJ61543.1"/>
    <property type="molecule type" value="Genomic_DNA"/>
</dbReference>
<dbReference type="KEGG" id="fal:FRAAL2899"/>
<sequence length="295" mass="31194">MELRQLEHFVAAAEELHFTRAAQRVNIVQSGLSSSIGALERELGAKLFVRSTRAVRLTQEGEVLLTQARRILSAAATARSAVAGVAGGMGGRLTIGIMQCFRRGLTEALAAFHAEHPRVELRLVQAPSADLLDRVAAGTLDLAFACARTAPAGVHLTPLDDRPMVFACHGGHRLAGRAAVSLAETADEDFVDYPPGWGSRTVVDAVLADHGLRRRLACEVGDTDTLLDLVAHGLGVAVLPPSLDPRHRDELRLIPLAPPVPTFPTGIVTPAGATSAAARILLDTVLARQPAPVAR</sequence>
<dbReference type="SUPFAM" id="SSF53850">
    <property type="entry name" value="Periplasmic binding protein-like II"/>
    <property type="match status" value="1"/>
</dbReference>
<dbReference type="InterPro" id="IPR005119">
    <property type="entry name" value="LysR_subst-bd"/>
</dbReference>
<dbReference type="GO" id="GO:0003677">
    <property type="term" value="F:DNA binding"/>
    <property type="evidence" value="ECO:0007669"/>
    <property type="project" value="UniProtKB-KW"/>
</dbReference>
<reference evidence="6 7" key="1">
    <citation type="journal article" date="2007" name="Genome Res.">
        <title>Genome characteristics of facultatively symbiotic Frankia sp. strains reflect host range and host plant biogeography.</title>
        <authorList>
            <person name="Normand P."/>
            <person name="Lapierre P."/>
            <person name="Tisa L.S."/>
            <person name="Gogarten J.P."/>
            <person name="Alloisio N."/>
            <person name="Bagnarol E."/>
            <person name="Bassi C.A."/>
            <person name="Berry A.M."/>
            <person name="Bickhart D.M."/>
            <person name="Choisne N."/>
            <person name="Couloux A."/>
            <person name="Cournoyer B."/>
            <person name="Cruveiller S."/>
            <person name="Daubin V."/>
            <person name="Demange N."/>
            <person name="Francino M.P."/>
            <person name="Goltsman E."/>
            <person name="Huang Y."/>
            <person name="Kopp O.R."/>
            <person name="Labarre L."/>
            <person name="Lapidus A."/>
            <person name="Lavire C."/>
            <person name="Marechal J."/>
            <person name="Martinez M."/>
            <person name="Mastronunzio J.E."/>
            <person name="Mullin B.C."/>
            <person name="Niemann J."/>
            <person name="Pujic P."/>
            <person name="Rawnsley T."/>
            <person name="Rouy Z."/>
            <person name="Schenowitz C."/>
            <person name="Sellstedt A."/>
            <person name="Tavares F."/>
            <person name="Tomkins J.P."/>
            <person name="Vallenet D."/>
            <person name="Valverde C."/>
            <person name="Wall L.G."/>
            <person name="Wang Y."/>
            <person name="Medigue C."/>
            <person name="Benson D.R."/>
        </authorList>
    </citation>
    <scope>NUCLEOTIDE SEQUENCE [LARGE SCALE GENOMIC DNA]</scope>
    <source>
        <strain evidence="7">DSM 45986 / CECT 9034 / ACN14a</strain>
    </source>
</reference>
<dbReference type="Pfam" id="PF03466">
    <property type="entry name" value="LysR_substrate"/>
    <property type="match status" value="1"/>
</dbReference>
<dbReference type="Pfam" id="PF00126">
    <property type="entry name" value="HTH_1"/>
    <property type="match status" value="1"/>
</dbReference>
<dbReference type="CDD" id="cd08436">
    <property type="entry name" value="PBP2_LTTR_like_3"/>
    <property type="match status" value="1"/>
</dbReference>
<protein>
    <submittedName>
        <fullName evidence="6">LysR-family transcriptional regulator</fullName>
    </submittedName>
</protein>
<keyword evidence="7" id="KW-1185">Reference proteome</keyword>
<dbReference type="STRING" id="326424.FRAAL2899"/>
<evidence type="ECO:0000256" key="2">
    <source>
        <dbReference type="ARBA" id="ARBA00023015"/>
    </source>
</evidence>
<dbReference type="GO" id="GO:0003700">
    <property type="term" value="F:DNA-binding transcription factor activity"/>
    <property type="evidence" value="ECO:0007669"/>
    <property type="project" value="InterPro"/>
</dbReference>
<dbReference type="PRINTS" id="PR00039">
    <property type="entry name" value="HTHLYSR"/>
</dbReference>
<evidence type="ECO:0000259" key="5">
    <source>
        <dbReference type="PROSITE" id="PS50931"/>
    </source>
</evidence>
<evidence type="ECO:0000256" key="1">
    <source>
        <dbReference type="ARBA" id="ARBA00009437"/>
    </source>
</evidence>
<feature type="domain" description="HTH lysR-type" evidence="5">
    <location>
        <begin position="1"/>
        <end position="58"/>
    </location>
</feature>
<dbReference type="PROSITE" id="PS50931">
    <property type="entry name" value="HTH_LYSR"/>
    <property type="match status" value="1"/>
</dbReference>
<dbReference type="eggNOG" id="COG0583">
    <property type="taxonomic scope" value="Bacteria"/>
</dbReference>
<evidence type="ECO:0000256" key="4">
    <source>
        <dbReference type="ARBA" id="ARBA00023163"/>
    </source>
</evidence>
<keyword evidence="4" id="KW-0804">Transcription</keyword>
<dbReference type="PANTHER" id="PTHR30346:SF28">
    <property type="entry name" value="HTH-TYPE TRANSCRIPTIONAL REGULATOR CYNR"/>
    <property type="match status" value="1"/>
</dbReference>
<dbReference type="SUPFAM" id="SSF46785">
    <property type="entry name" value="Winged helix' DNA-binding domain"/>
    <property type="match status" value="1"/>
</dbReference>
<dbReference type="HOGENOM" id="CLU_039613_6_4_11"/>
<dbReference type="RefSeq" id="WP_011604045.1">
    <property type="nucleotide sequence ID" value="NC_008278.1"/>
</dbReference>
<proteinExistence type="inferred from homology"/>
<dbReference type="InterPro" id="IPR036388">
    <property type="entry name" value="WH-like_DNA-bd_sf"/>
</dbReference>
<keyword evidence="3" id="KW-0238">DNA-binding</keyword>
<dbReference type="Gene3D" id="3.40.190.290">
    <property type="match status" value="1"/>
</dbReference>
<keyword evidence="2" id="KW-0805">Transcription regulation</keyword>
<dbReference type="InterPro" id="IPR036390">
    <property type="entry name" value="WH_DNA-bd_sf"/>
</dbReference>
<name>Q0RLR1_FRAAA</name>
<dbReference type="GO" id="GO:0032993">
    <property type="term" value="C:protein-DNA complex"/>
    <property type="evidence" value="ECO:0007669"/>
    <property type="project" value="TreeGrafter"/>
</dbReference>
<accession>Q0RLR1</accession>